<dbReference type="AlphaFoldDB" id="A0A0F9SI23"/>
<organism evidence="2">
    <name type="scientific">marine sediment metagenome</name>
    <dbReference type="NCBI Taxonomy" id="412755"/>
    <lineage>
        <taxon>unclassified sequences</taxon>
        <taxon>metagenomes</taxon>
        <taxon>ecological metagenomes</taxon>
    </lineage>
</organism>
<evidence type="ECO:0008006" key="3">
    <source>
        <dbReference type="Google" id="ProtNLM"/>
    </source>
</evidence>
<reference evidence="2" key="1">
    <citation type="journal article" date="2015" name="Nature">
        <title>Complex archaea that bridge the gap between prokaryotes and eukaryotes.</title>
        <authorList>
            <person name="Spang A."/>
            <person name="Saw J.H."/>
            <person name="Jorgensen S.L."/>
            <person name="Zaremba-Niedzwiedzka K."/>
            <person name="Martijn J."/>
            <person name="Lind A.E."/>
            <person name="van Eijk R."/>
            <person name="Schleper C."/>
            <person name="Guy L."/>
            <person name="Ettema T.J."/>
        </authorList>
    </citation>
    <scope>NUCLEOTIDE SEQUENCE</scope>
</reference>
<evidence type="ECO:0000256" key="1">
    <source>
        <dbReference type="SAM" id="MobiDB-lite"/>
    </source>
</evidence>
<evidence type="ECO:0000313" key="2">
    <source>
        <dbReference type="EMBL" id="KKN61932.1"/>
    </source>
</evidence>
<comment type="caution">
    <text evidence="2">The sequence shown here is derived from an EMBL/GenBank/DDBJ whole genome shotgun (WGS) entry which is preliminary data.</text>
</comment>
<dbReference type="EMBL" id="LAZR01000640">
    <property type="protein sequence ID" value="KKN61932.1"/>
    <property type="molecule type" value="Genomic_DNA"/>
</dbReference>
<name>A0A0F9SI23_9ZZZZ</name>
<accession>A0A0F9SI23</accession>
<gene>
    <name evidence="2" type="ORF">LCGC14_0517010</name>
</gene>
<proteinExistence type="predicted"/>
<sequence>MRNGAVQVESLSNRGGVGALFTCSPPSLSIRDRDLKWFKHLTDSHDDPFIQELIEQHGYAGYYVFFATLEIYAREYKANMDPNIPFVLDLTWAYVTAKLGFKHPKQRAQLKTILNSISKKWSISFNHDRITITIDKFNQLLDEYTIRKIRLAQQKSGHSSDPLTPKAPDTLRNISPTEEEERIKRKDLSVPDTIGEWTVEKASLERTAGNLTHSEYLHILENLKPEPPPWEEKEGIDE</sequence>
<feature type="region of interest" description="Disordered" evidence="1">
    <location>
        <begin position="155"/>
        <end position="184"/>
    </location>
</feature>
<protein>
    <recommendedName>
        <fullName evidence="3">Lin1244/Lin1753-like N-terminal domain-containing protein</fullName>
    </recommendedName>
</protein>